<protein>
    <submittedName>
        <fullName evidence="2">Uncharacterized protein</fullName>
    </submittedName>
</protein>
<dbReference type="AlphaFoldDB" id="A0AAV7UMK4"/>
<organism evidence="2 3">
    <name type="scientific">Pleurodeles waltl</name>
    <name type="common">Iberian ribbed newt</name>
    <dbReference type="NCBI Taxonomy" id="8319"/>
    <lineage>
        <taxon>Eukaryota</taxon>
        <taxon>Metazoa</taxon>
        <taxon>Chordata</taxon>
        <taxon>Craniata</taxon>
        <taxon>Vertebrata</taxon>
        <taxon>Euteleostomi</taxon>
        <taxon>Amphibia</taxon>
        <taxon>Batrachia</taxon>
        <taxon>Caudata</taxon>
        <taxon>Salamandroidea</taxon>
        <taxon>Salamandridae</taxon>
        <taxon>Pleurodelinae</taxon>
        <taxon>Pleurodeles</taxon>
    </lineage>
</organism>
<evidence type="ECO:0000313" key="2">
    <source>
        <dbReference type="EMBL" id="KAJ1189626.1"/>
    </source>
</evidence>
<accession>A0AAV7UMK4</accession>
<evidence type="ECO:0000256" key="1">
    <source>
        <dbReference type="SAM" id="MobiDB-lite"/>
    </source>
</evidence>
<gene>
    <name evidence="2" type="ORF">NDU88_006370</name>
</gene>
<feature type="compositionally biased region" description="Basic and acidic residues" evidence="1">
    <location>
        <begin position="74"/>
        <end position="83"/>
    </location>
</feature>
<sequence length="107" mass="11786">MFVNTFTSLDRAQTSIKKVFALANRGQGSSIGRPPRNASKGRRTPLALGPSTRPDVTLGTEVSEAITIHKVRTETRNKSEEIHSIAGRRKKKEERMLAQALQAPDDC</sequence>
<proteinExistence type="predicted"/>
<feature type="region of interest" description="Disordered" evidence="1">
    <location>
        <begin position="74"/>
        <end position="107"/>
    </location>
</feature>
<name>A0AAV7UMK4_PLEWA</name>
<keyword evidence="3" id="KW-1185">Reference proteome</keyword>
<dbReference type="EMBL" id="JANPWB010000005">
    <property type="protein sequence ID" value="KAJ1189626.1"/>
    <property type="molecule type" value="Genomic_DNA"/>
</dbReference>
<evidence type="ECO:0000313" key="3">
    <source>
        <dbReference type="Proteomes" id="UP001066276"/>
    </source>
</evidence>
<reference evidence="2" key="1">
    <citation type="journal article" date="2022" name="bioRxiv">
        <title>Sequencing and chromosome-scale assembly of the giantPleurodeles waltlgenome.</title>
        <authorList>
            <person name="Brown T."/>
            <person name="Elewa A."/>
            <person name="Iarovenko S."/>
            <person name="Subramanian E."/>
            <person name="Araus A.J."/>
            <person name="Petzold A."/>
            <person name="Susuki M."/>
            <person name="Suzuki K.-i.T."/>
            <person name="Hayashi T."/>
            <person name="Toyoda A."/>
            <person name="Oliveira C."/>
            <person name="Osipova E."/>
            <person name="Leigh N.D."/>
            <person name="Simon A."/>
            <person name="Yun M.H."/>
        </authorList>
    </citation>
    <scope>NUCLEOTIDE SEQUENCE</scope>
    <source>
        <strain evidence="2">20211129_DDA</strain>
        <tissue evidence="2">Liver</tissue>
    </source>
</reference>
<dbReference type="Proteomes" id="UP001066276">
    <property type="component" value="Chromosome 3_1"/>
</dbReference>
<feature type="region of interest" description="Disordered" evidence="1">
    <location>
        <begin position="24"/>
        <end position="56"/>
    </location>
</feature>
<comment type="caution">
    <text evidence="2">The sequence shown here is derived from an EMBL/GenBank/DDBJ whole genome shotgun (WGS) entry which is preliminary data.</text>
</comment>